<accession>A0A128A1T1</accession>
<dbReference type="AlphaFoldDB" id="A0A128A1T1"/>
<evidence type="ECO:0000313" key="2">
    <source>
        <dbReference type="EMBL" id="CUR51277.1"/>
    </source>
</evidence>
<keyword evidence="1" id="KW-0812">Transmembrane</keyword>
<name>A0A128A1T1_9ARCH</name>
<dbReference type="KEGG" id="ndv:NDEV_0512"/>
<protein>
    <submittedName>
        <fullName evidence="2">Uncharacterized protein</fullName>
    </submittedName>
</protein>
<evidence type="ECO:0000256" key="1">
    <source>
        <dbReference type="SAM" id="Phobius"/>
    </source>
</evidence>
<organism evidence="2 3">
    <name type="scientific">Nitrosotalea devaniterrae</name>
    <dbReference type="NCBI Taxonomy" id="1078905"/>
    <lineage>
        <taxon>Archaea</taxon>
        <taxon>Nitrososphaerota</taxon>
        <taxon>Nitrososphaeria</taxon>
        <taxon>Nitrosotaleales</taxon>
        <taxon>Nitrosotaleaceae</taxon>
        <taxon>Nitrosotalea</taxon>
    </lineage>
</organism>
<keyword evidence="1" id="KW-1133">Transmembrane helix</keyword>
<feature type="transmembrane region" description="Helical" evidence="1">
    <location>
        <begin position="6"/>
        <end position="28"/>
    </location>
</feature>
<keyword evidence="1" id="KW-0472">Membrane</keyword>
<dbReference type="EMBL" id="LN890280">
    <property type="protein sequence ID" value="CUR51277.1"/>
    <property type="molecule type" value="Genomic_DNA"/>
</dbReference>
<evidence type="ECO:0000313" key="3">
    <source>
        <dbReference type="Proteomes" id="UP000196239"/>
    </source>
</evidence>
<gene>
    <name evidence="2" type="ORF">NDEV_0512</name>
</gene>
<sequence length="217" mass="24180">MKIENIVIIVLLIGAGSLITYFVVLHYLSSVYTSIPLRKIPYYDSTNSTDSTSFLNLSISTNTTSLKIGQAIGIDVRLNNTSSKVLIANHSDNWSLKGLGLKPCDDEMPFGIAILQGNYLQNNITTSKPLSLYQNGIYHCQAIFSIKSYAFQPLTDMAMFEDGSINHSYELMRHLSFYGYFVGDQFQQFSSGTYTVIGGDEWGHIVIRHFVVSNSTS</sequence>
<proteinExistence type="predicted"/>
<reference evidence="3" key="1">
    <citation type="submission" date="2015-10" db="EMBL/GenBank/DDBJ databases">
        <authorList>
            <person name="Lehtovirta-Morley L.E."/>
            <person name="Vieille C."/>
        </authorList>
    </citation>
    <scope>NUCLEOTIDE SEQUENCE [LARGE SCALE GENOMIC DNA]</scope>
</reference>
<keyword evidence="3" id="KW-1185">Reference proteome</keyword>
<dbReference type="Proteomes" id="UP000196239">
    <property type="component" value="Chromosome 1"/>
</dbReference>